<comment type="similarity">
    <text evidence="10">Belongs to the RecC family.</text>
</comment>
<keyword evidence="2 10" id="KW-0547">Nucleotide-binding</keyword>
<dbReference type="GO" id="GO:0005524">
    <property type="term" value="F:ATP binding"/>
    <property type="evidence" value="ECO:0007669"/>
    <property type="project" value="UniProtKB-UniRule"/>
</dbReference>
<dbReference type="InterPro" id="IPR011335">
    <property type="entry name" value="Restrct_endonuc-II-like"/>
</dbReference>
<dbReference type="PANTHER" id="PTHR30591">
    <property type="entry name" value="RECBCD ENZYME SUBUNIT RECC"/>
    <property type="match status" value="1"/>
</dbReference>
<dbReference type="AlphaFoldDB" id="A0A8H2JZI4"/>
<dbReference type="InterPro" id="IPR041500">
    <property type="entry name" value="RecC_C"/>
</dbReference>
<dbReference type="Gene3D" id="3.40.50.10930">
    <property type="match status" value="2"/>
</dbReference>
<dbReference type="InterPro" id="IPR006697">
    <property type="entry name" value="RecC"/>
</dbReference>
<comment type="subunit">
    <text evidence="10">Heterotrimer of RecB, RecC and RecD. All subunits contribute to DNA-binding.</text>
</comment>
<dbReference type="GO" id="GO:0008854">
    <property type="term" value="F:exodeoxyribonuclease V activity"/>
    <property type="evidence" value="ECO:0007669"/>
    <property type="project" value="InterPro"/>
</dbReference>
<comment type="miscellaneous">
    <text evidence="10">In the RecBCD complex, RecB has a slow 3'-5' helicase, an exonuclease activity and loads RecA onto ssDNA, RecD has a fast 5'-3' helicase activity, while RecC stimulates the ATPase and processivity of the RecB helicase and contributes to recognition of the Chi site.</text>
</comment>
<evidence type="ECO:0000256" key="7">
    <source>
        <dbReference type="ARBA" id="ARBA00022840"/>
    </source>
</evidence>
<keyword evidence="5 10" id="KW-0347">Helicase</keyword>
<evidence type="ECO:0000256" key="4">
    <source>
        <dbReference type="ARBA" id="ARBA00022801"/>
    </source>
</evidence>
<feature type="domain" description="RecC C-terminal" evidence="11">
    <location>
        <begin position="932"/>
        <end position="1144"/>
    </location>
</feature>
<evidence type="ECO:0000313" key="12">
    <source>
        <dbReference type="EMBL" id="TNX91070.1"/>
    </source>
</evidence>
<dbReference type="RefSeq" id="WP_005023116.1">
    <property type="nucleotide sequence ID" value="NZ_CP027365.1"/>
</dbReference>
<dbReference type="GO" id="GO:0003678">
    <property type="term" value="F:DNA helicase activity"/>
    <property type="evidence" value="ECO:0007669"/>
    <property type="project" value="UniProtKB-UniRule"/>
</dbReference>
<dbReference type="GO" id="GO:0009338">
    <property type="term" value="C:exodeoxyribonuclease V complex"/>
    <property type="evidence" value="ECO:0007669"/>
    <property type="project" value="InterPro"/>
</dbReference>
<reference evidence="12 13" key="1">
    <citation type="submission" date="2019-06" db="EMBL/GenBank/DDBJ databases">
        <title>Genome of Acinetobacter radioresistens APH1, a phenol degrading strain.</title>
        <authorList>
            <person name="Liu Y."/>
        </authorList>
    </citation>
    <scope>NUCLEOTIDE SEQUENCE [LARGE SCALE GENOMIC DNA]</scope>
    <source>
        <strain evidence="12 13">APH1</strain>
    </source>
</reference>
<comment type="caution">
    <text evidence="12">The sequence shown here is derived from an EMBL/GenBank/DDBJ whole genome shotgun (WGS) entry which is preliminary data.</text>
</comment>
<dbReference type="Gene3D" id="3.40.50.300">
    <property type="entry name" value="P-loop containing nucleotide triphosphate hydrolases"/>
    <property type="match status" value="2"/>
</dbReference>
<comment type="function">
    <text evidence="10">A helicase/nuclease that prepares dsDNA breaks (DSB) for recombinational DNA repair. Binds to DSBs and unwinds DNA via a highly rapid and processive ATP-dependent bidirectional helicase activity. Unwinds dsDNA until it encounters a Chi (crossover hotspot instigator) sequence from the 3' direction. Cuts ssDNA a few nucleotides 3' to the Chi site. The properties and activities of the enzyme are changed at Chi. The Chi-altered holoenzyme produces a long 3'-ssDNA overhang and facilitates RecA-binding to the ssDNA for homologous DNA recombination and repair. Holoenzyme degrades any linearized DNA that is unable to undergo homologous recombination. In the holoenzyme this subunit recognizes the wild-type Chi sequence, and when added to isolated RecB increases its ATP-dependent helicase processivity.</text>
</comment>
<dbReference type="GO" id="GO:0000724">
    <property type="term" value="P:double-strand break repair via homologous recombination"/>
    <property type="evidence" value="ECO:0007669"/>
    <property type="project" value="UniProtKB-UniRule"/>
</dbReference>
<dbReference type="InterPro" id="IPR027417">
    <property type="entry name" value="P-loop_NTPase"/>
</dbReference>
<evidence type="ECO:0000256" key="3">
    <source>
        <dbReference type="ARBA" id="ARBA00022763"/>
    </source>
</evidence>
<keyword evidence="9 10" id="KW-0234">DNA repair</keyword>
<evidence type="ECO:0000256" key="6">
    <source>
        <dbReference type="ARBA" id="ARBA00022839"/>
    </source>
</evidence>
<dbReference type="SUPFAM" id="SSF52980">
    <property type="entry name" value="Restriction endonuclease-like"/>
    <property type="match status" value="1"/>
</dbReference>
<keyword evidence="7 10" id="KW-0067">ATP-binding</keyword>
<name>A0A8H2JZI4_ACIRA</name>
<keyword evidence="6 10" id="KW-0269">Exonuclease</keyword>
<evidence type="ECO:0000256" key="1">
    <source>
        <dbReference type="ARBA" id="ARBA00022722"/>
    </source>
</evidence>
<dbReference type="SUPFAM" id="SSF52540">
    <property type="entry name" value="P-loop containing nucleoside triphosphate hydrolases"/>
    <property type="match status" value="2"/>
</dbReference>
<dbReference type="PIRSF" id="PIRSF000980">
    <property type="entry name" value="RecC"/>
    <property type="match status" value="1"/>
</dbReference>
<dbReference type="PANTHER" id="PTHR30591:SF1">
    <property type="entry name" value="RECBCD ENZYME SUBUNIT RECC"/>
    <property type="match status" value="1"/>
</dbReference>
<keyword evidence="1 10" id="KW-0540">Nuclease</keyword>
<evidence type="ECO:0000256" key="2">
    <source>
        <dbReference type="ARBA" id="ARBA00022741"/>
    </source>
</evidence>
<dbReference type="Pfam" id="PF17946">
    <property type="entry name" value="RecC_C"/>
    <property type="match status" value="1"/>
</dbReference>
<keyword evidence="8 10" id="KW-0238">DNA-binding</keyword>
<sequence>MGIHVIQSQRIDVLVHGVLSTLGQPAVHPLEVLKTQHFVVPTPAIEQWLTQKMAEEQGISANQLFHQRIRGFQWYAYQQVLADKDKVRKANIPRLIMKWRVYQALGPFIEAEKLQLDQQHPLYPIICRIYDTAEGLEPGIIRQLKKQGMLYWVAEQVSSLFSNYMVYRGYCTKKGCTEVCRCPTNWLKAWGNNQPLDIEALFYTTGTEISVFTLNQAHELEGWQRWLWQEVFHEDFELMQEIDAEFWQQLEQEATRKQALKRLPQQLVVFTLLDLPPIQLQFLRRLGQYIDVFILHYNPSQEYWADSVDPVWKKRYDLRVKERFISKNPQATDADIKKFFEDFTLHFNAEVRESRHPLLTRFGKQARDHFSLLSSLSSGEEGQWVDAFVDEFPDNLLGKLQSDILYLAEPQKHRYPLNATDDSIQIHVCHSSLRQLEVLKDQLTYWLSQNSKDQQRRPSDVLVLVPNLKELEPLIRSVFAVAPKYGISSTDSNIFQAANRERQVHLPIKIAGVAQLDASNAWRAVLERIQLVRGRFTLQEFSDWLNLTATQQCYGLDVNRSERMLVLLAAAGFKRGLDARHLQYSLSRHDEDFRFTFKFALDRLALGIAIPDHTIFNETLSFAQVQPSDFELIAKLIEIYQDFDRRRDWLLCHELGERVVVESWLQRLNEDIAEFEQQGVTALKPVREIIHKQIRMLTLANFYSEQEEQNLRGICLPLAYLIEEINTALDAQIEQAEPTGQITFSQIGQIRPLPYRLVVMLNLDSGTFPSRSQRLPFDLMDILRPQLGDRSRLEDDQGAFLDALLLAQENLWLFYNGFDVNDGEVREPSSTLQEFVQHLALIVASEQPDEVIDQKISLNGIEVPRQLQQLYHVHHLQPFDPAGFATEKLIRYQDQWFNVAQHLLQARGQRQPWANIPYPLNTENIKVLHSQQWIQDVIFPARLYLKTLGVENLSSSESTAQHEPLILDGLGRYAIRDFLYQQNSVREPQILMHQLPVGKVARSTWQISLAEQETLKARLQRYAPEVTPVTQQMWKVSAELHMQINTPQAGMTNWVSMEPSSARAKRRAKVWLEYLLWLAYLNQSEETSRKLQRVVVFSDQTVICVGVCSAEARKLLDPWFKAWQYGQSQPLVLPAALILSVAEKGKKHEWTENEAGQKVINNFDALLKDWNETHQYSSFSATENEAVRLHRDWQFILQEQDATALLEHCCKTFSYELYAPIFEYQRVETT</sequence>
<keyword evidence="3 10" id="KW-0227">DNA damage</keyword>
<dbReference type="HAMAP" id="MF_01486">
    <property type="entry name" value="RecC"/>
    <property type="match status" value="1"/>
</dbReference>
<evidence type="ECO:0000256" key="10">
    <source>
        <dbReference type="HAMAP-Rule" id="MF_01486"/>
    </source>
</evidence>
<evidence type="ECO:0000259" key="11">
    <source>
        <dbReference type="Pfam" id="PF17946"/>
    </source>
</evidence>
<organism evidence="12 13">
    <name type="scientific">Acinetobacter radioresistens</name>
    <dbReference type="NCBI Taxonomy" id="40216"/>
    <lineage>
        <taxon>Bacteria</taxon>
        <taxon>Pseudomonadati</taxon>
        <taxon>Pseudomonadota</taxon>
        <taxon>Gammaproteobacteria</taxon>
        <taxon>Moraxellales</taxon>
        <taxon>Moraxellaceae</taxon>
        <taxon>Acinetobacter</taxon>
    </lineage>
</organism>
<keyword evidence="4 10" id="KW-0378">Hydrolase</keyword>
<dbReference type="GO" id="GO:0003677">
    <property type="term" value="F:DNA binding"/>
    <property type="evidence" value="ECO:0007669"/>
    <property type="project" value="UniProtKB-UniRule"/>
</dbReference>
<proteinExistence type="inferred from homology"/>
<evidence type="ECO:0000256" key="5">
    <source>
        <dbReference type="ARBA" id="ARBA00022806"/>
    </source>
</evidence>
<accession>A0A8H2JZI4</accession>
<dbReference type="Pfam" id="PF04257">
    <property type="entry name" value="Exonuc_V_gamma"/>
    <property type="match status" value="1"/>
</dbReference>
<dbReference type="EMBL" id="VFBM01000009">
    <property type="protein sequence ID" value="TNX91070.1"/>
    <property type="molecule type" value="Genomic_DNA"/>
</dbReference>
<protein>
    <recommendedName>
        <fullName evidence="10">RecBCD enzyme subunit RecC</fullName>
    </recommendedName>
    <alternativeName>
        <fullName evidence="10">Exonuclease V subunit RecC</fullName>
        <shortName evidence="10">ExoV subunit RecC</shortName>
    </alternativeName>
    <alternativeName>
        <fullName evidence="10">Helicase/nuclease RecBCD subunit RecC</fullName>
    </alternativeName>
</protein>
<evidence type="ECO:0000256" key="8">
    <source>
        <dbReference type="ARBA" id="ARBA00023125"/>
    </source>
</evidence>
<evidence type="ECO:0000313" key="13">
    <source>
        <dbReference type="Proteomes" id="UP000314285"/>
    </source>
</evidence>
<evidence type="ECO:0000256" key="9">
    <source>
        <dbReference type="ARBA" id="ARBA00023204"/>
    </source>
</evidence>
<gene>
    <name evidence="10" type="primary">recC</name>
    <name evidence="12" type="ORF">FHY67_11425</name>
</gene>
<dbReference type="Proteomes" id="UP000314285">
    <property type="component" value="Unassembled WGS sequence"/>
</dbReference>